<feature type="transmembrane region" description="Helical" evidence="1">
    <location>
        <begin position="211"/>
        <end position="236"/>
    </location>
</feature>
<feature type="transmembrane region" description="Helical" evidence="1">
    <location>
        <begin position="317"/>
        <end position="341"/>
    </location>
</feature>
<feature type="transmembrane region" description="Helical" evidence="1">
    <location>
        <begin position="137"/>
        <end position="157"/>
    </location>
</feature>
<feature type="transmembrane region" description="Helical" evidence="1">
    <location>
        <begin position="353"/>
        <end position="374"/>
    </location>
</feature>
<keyword evidence="3" id="KW-1185">Reference proteome</keyword>
<feature type="transmembrane region" description="Helical" evidence="1">
    <location>
        <begin position="9"/>
        <end position="32"/>
    </location>
</feature>
<gene>
    <name evidence="2" type="ORF">PTI97_12570</name>
</gene>
<dbReference type="NCBIfam" id="NF047644">
    <property type="entry name" value="TsoY_fam"/>
    <property type="match status" value="1"/>
</dbReference>
<proteinExistence type="predicted"/>
<feature type="transmembrane region" description="Helical" evidence="1">
    <location>
        <begin position="52"/>
        <end position="78"/>
    </location>
</feature>
<accession>A0ABY7WYJ2</accession>
<evidence type="ECO:0000313" key="3">
    <source>
        <dbReference type="Proteomes" id="UP001213680"/>
    </source>
</evidence>
<sequence>MSKQTYHPLYFLSALGNGGLAVSFFMYFMFLIPHPDSPLPHFNHLRETFEGGGIPAILVVLVSLVIIGFSANHFRLLAWNIRSFRKFKKSDRYSKVKGTPGEVAVMAEPLTYAMSVNVLFILGALFVPGLWSNVQSLLPFALIAFLIIGGYAFTRYVQYIASVMVSGQVDVENMNQFGQFLGAFSFVMVAVGLASPAAMSKIQWVSVSATIASIFFMTLVWGIILFFAGMSLRAIFSKGFAKASAPTIWLPIPILTLTGITFVRLNSMVSHRLLETEINAAFMLIVLGILFMGSTAVGLIGYSVLRRLDYFRNQPEGGASFGLICPGVAYVVLGMFFVHWGLVQNGFLTVHTWMHYIALSPLVFIQFKTIQWVVKLSSTHLSSAADKSTLKVA</sequence>
<name>A0ABY7WYJ2_9BACL</name>
<feature type="transmembrane region" description="Helical" evidence="1">
    <location>
        <begin position="110"/>
        <end position="131"/>
    </location>
</feature>
<evidence type="ECO:0000256" key="1">
    <source>
        <dbReference type="SAM" id="Phobius"/>
    </source>
</evidence>
<feature type="transmembrane region" description="Helical" evidence="1">
    <location>
        <begin position="281"/>
        <end position="305"/>
    </location>
</feature>
<feature type="transmembrane region" description="Helical" evidence="1">
    <location>
        <begin position="248"/>
        <end position="269"/>
    </location>
</feature>
<dbReference type="InterPro" id="IPR059133">
    <property type="entry name" value="TsoY-like"/>
</dbReference>
<dbReference type="Proteomes" id="UP001213680">
    <property type="component" value="Chromosome"/>
</dbReference>
<evidence type="ECO:0000313" key="2">
    <source>
        <dbReference type="EMBL" id="WDH75650.1"/>
    </source>
</evidence>
<feature type="transmembrane region" description="Helical" evidence="1">
    <location>
        <begin position="177"/>
        <end position="199"/>
    </location>
</feature>
<dbReference type="EMBL" id="CP118099">
    <property type="protein sequence ID" value="WDH75650.1"/>
    <property type="molecule type" value="Genomic_DNA"/>
</dbReference>
<keyword evidence="1" id="KW-0472">Membrane</keyword>
<protein>
    <recommendedName>
        <fullName evidence="4">Voltage-dependent anion channel</fullName>
    </recommendedName>
</protein>
<dbReference type="RefSeq" id="WP_274356698.1">
    <property type="nucleotide sequence ID" value="NZ_CP118099.1"/>
</dbReference>
<keyword evidence="1" id="KW-0812">Transmembrane</keyword>
<evidence type="ECO:0008006" key="4">
    <source>
        <dbReference type="Google" id="ProtNLM"/>
    </source>
</evidence>
<reference evidence="2 3" key="1">
    <citation type="submission" date="2023-02" db="EMBL/GenBank/DDBJ databases">
        <title>A bacterium isolated from plastisphere.</title>
        <authorList>
            <person name="Sun Y."/>
        </authorList>
    </citation>
    <scope>NUCLEOTIDE SEQUENCE [LARGE SCALE GENOMIC DNA]</scope>
    <source>
        <strain evidence="3">a-1</strain>
    </source>
</reference>
<organism evidence="2 3">
    <name type="scientific">Exiguobacterium marinum</name>
    <dbReference type="NCBI Taxonomy" id="273528"/>
    <lineage>
        <taxon>Bacteria</taxon>
        <taxon>Bacillati</taxon>
        <taxon>Bacillota</taxon>
        <taxon>Bacilli</taxon>
        <taxon>Bacillales</taxon>
        <taxon>Bacillales Family XII. Incertae Sedis</taxon>
        <taxon>Exiguobacterium</taxon>
    </lineage>
</organism>
<keyword evidence="1" id="KW-1133">Transmembrane helix</keyword>